<keyword evidence="5 6" id="KW-0472">Membrane</keyword>
<dbReference type="InterPro" id="IPR051401">
    <property type="entry name" value="GtrA_CellWall_Glycosyl"/>
</dbReference>
<evidence type="ECO:0000313" key="9">
    <source>
        <dbReference type="Proteomes" id="UP000602076"/>
    </source>
</evidence>
<dbReference type="AlphaFoldDB" id="A0A927HBP9"/>
<comment type="similarity">
    <text evidence="2">Belongs to the GtrA family.</text>
</comment>
<feature type="transmembrane region" description="Helical" evidence="6">
    <location>
        <begin position="115"/>
        <end position="134"/>
    </location>
</feature>
<dbReference type="GO" id="GO:0000271">
    <property type="term" value="P:polysaccharide biosynthetic process"/>
    <property type="evidence" value="ECO:0007669"/>
    <property type="project" value="InterPro"/>
</dbReference>
<evidence type="ECO:0000259" key="7">
    <source>
        <dbReference type="Pfam" id="PF04138"/>
    </source>
</evidence>
<feature type="transmembrane region" description="Helical" evidence="6">
    <location>
        <begin position="12"/>
        <end position="38"/>
    </location>
</feature>
<keyword evidence="3 6" id="KW-0812">Transmembrane</keyword>
<dbReference type="Proteomes" id="UP000602076">
    <property type="component" value="Unassembled WGS sequence"/>
</dbReference>
<evidence type="ECO:0000256" key="2">
    <source>
        <dbReference type="ARBA" id="ARBA00009399"/>
    </source>
</evidence>
<evidence type="ECO:0000256" key="5">
    <source>
        <dbReference type="ARBA" id="ARBA00023136"/>
    </source>
</evidence>
<keyword evidence="9" id="KW-1185">Reference proteome</keyword>
<evidence type="ECO:0000256" key="1">
    <source>
        <dbReference type="ARBA" id="ARBA00004141"/>
    </source>
</evidence>
<comment type="subcellular location">
    <subcellularLocation>
        <location evidence="1">Membrane</location>
        <topology evidence="1">Multi-pass membrane protein</topology>
    </subcellularLocation>
</comment>
<name>A0A927HBP9_9BACI</name>
<evidence type="ECO:0000256" key="4">
    <source>
        <dbReference type="ARBA" id="ARBA00022989"/>
    </source>
</evidence>
<feature type="domain" description="GtrA/DPMS transmembrane" evidence="7">
    <location>
        <begin position="15"/>
        <end position="134"/>
    </location>
</feature>
<evidence type="ECO:0000256" key="6">
    <source>
        <dbReference type="SAM" id="Phobius"/>
    </source>
</evidence>
<dbReference type="GO" id="GO:0005886">
    <property type="term" value="C:plasma membrane"/>
    <property type="evidence" value="ECO:0007669"/>
    <property type="project" value="TreeGrafter"/>
</dbReference>
<feature type="transmembrane region" description="Helical" evidence="6">
    <location>
        <begin position="85"/>
        <end position="109"/>
    </location>
</feature>
<gene>
    <name evidence="8" type="ORF">IEO70_12630</name>
</gene>
<dbReference type="PANTHER" id="PTHR38459:SF5">
    <property type="entry name" value="CELL WALL TEICHOIC ACID GLYCOSYLATION PROTEIN GTCA"/>
    <property type="match status" value="1"/>
</dbReference>
<dbReference type="EMBL" id="JACXSI010000029">
    <property type="protein sequence ID" value="MBD3109194.1"/>
    <property type="molecule type" value="Genomic_DNA"/>
</dbReference>
<comment type="caution">
    <text evidence="8">The sequence shown here is derived from an EMBL/GenBank/DDBJ whole genome shotgun (WGS) entry which is preliminary data.</text>
</comment>
<dbReference type="Pfam" id="PF04138">
    <property type="entry name" value="GtrA_DPMS_TM"/>
    <property type="match status" value="1"/>
</dbReference>
<keyword evidence="4 6" id="KW-1133">Transmembrane helix</keyword>
<organism evidence="8 9">
    <name type="scientific">Peribacillus faecalis</name>
    <dbReference type="NCBI Taxonomy" id="2772559"/>
    <lineage>
        <taxon>Bacteria</taxon>
        <taxon>Bacillati</taxon>
        <taxon>Bacillota</taxon>
        <taxon>Bacilli</taxon>
        <taxon>Bacillales</taxon>
        <taxon>Bacillaceae</taxon>
        <taxon>Peribacillus</taxon>
    </lineage>
</organism>
<accession>A0A927HBP9</accession>
<proteinExistence type="inferred from homology"/>
<dbReference type="RefSeq" id="WP_190998730.1">
    <property type="nucleotide sequence ID" value="NZ_JACXSI010000029.1"/>
</dbReference>
<dbReference type="PANTHER" id="PTHR38459">
    <property type="entry name" value="PROPHAGE BACTOPRENOL-LINKED GLUCOSE TRANSLOCASE HOMOLOG"/>
    <property type="match status" value="1"/>
</dbReference>
<dbReference type="InterPro" id="IPR007267">
    <property type="entry name" value="GtrA_DPMS_TM"/>
</dbReference>
<feature type="transmembrane region" description="Helical" evidence="6">
    <location>
        <begin position="44"/>
        <end position="64"/>
    </location>
</feature>
<reference evidence="8" key="1">
    <citation type="submission" date="2020-09" db="EMBL/GenBank/DDBJ databases">
        <title>Bacillus faecalis sp. nov., a moderately halophilic bacterium isolated from cow faeces.</title>
        <authorList>
            <person name="Jiang L."/>
            <person name="Lee J."/>
        </authorList>
    </citation>
    <scope>NUCLEOTIDE SEQUENCE</scope>
    <source>
        <strain evidence="8">AGMB 02131</strain>
    </source>
</reference>
<evidence type="ECO:0000313" key="8">
    <source>
        <dbReference type="EMBL" id="MBD3109194.1"/>
    </source>
</evidence>
<evidence type="ECO:0000256" key="3">
    <source>
        <dbReference type="ARBA" id="ARBA00022692"/>
    </source>
</evidence>
<sequence>MTIPMYNKHKELVLYVVFGVLTTIINFIIYFACVLTFLNPEKSIELQIANVLAWIGAVIFAYITNRKYVFGSKKTNILQEMYKFFGSRIFVLLLEMLLMFIFVSCLGLNDKVMKFLVQAIVIASNYVLSKWVVFTKKGNTV</sequence>
<protein>
    <submittedName>
        <fullName evidence="8">GtrA family protein</fullName>
    </submittedName>
</protein>